<proteinExistence type="predicted"/>
<dbReference type="InterPro" id="IPR050833">
    <property type="entry name" value="Poly_Biosynth_Transport"/>
</dbReference>
<keyword evidence="5 6" id="KW-0472">Membrane</keyword>
<keyword evidence="3 6" id="KW-0812">Transmembrane</keyword>
<dbReference type="AlphaFoldDB" id="A0A1Q2H2P1"/>
<feature type="transmembrane region" description="Helical" evidence="6">
    <location>
        <begin position="5"/>
        <end position="25"/>
    </location>
</feature>
<organism evidence="7 8">
    <name type="scientific">Pseudoalteromonas aliena</name>
    <dbReference type="NCBI Taxonomy" id="247523"/>
    <lineage>
        <taxon>Bacteria</taxon>
        <taxon>Pseudomonadati</taxon>
        <taxon>Pseudomonadota</taxon>
        <taxon>Gammaproteobacteria</taxon>
        <taxon>Alteromonadales</taxon>
        <taxon>Pseudoalteromonadaceae</taxon>
        <taxon>Pseudoalteromonas</taxon>
    </lineage>
</organism>
<gene>
    <name evidence="7" type="ORF">B0W48_18595</name>
</gene>
<feature type="transmembrane region" description="Helical" evidence="6">
    <location>
        <begin position="236"/>
        <end position="260"/>
    </location>
</feature>
<feature type="transmembrane region" description="Helical" evidence="6">
    <location>
        <begin position="311"/>
        <end position="331"/>
    </location>
</feature>
<feature type="transmembrane region" description="Helical" evidence="6">
    <location>
        <begin position="280"/>
        <end position="299"/>
    </location>
</feature>
<feature type="transmembrane region" description="Helical" evidence="6">
    <location>
        <begin position="377"/>
        <end position="396"/>
    </location>
</feature>
<feature type="transmembrane region" description="Helical" evidence="6">
    <location>
        <begin position="76"/>
        <end position="100"/>
    </location>
</feature>
<dbReference type="KEGG" id="paln:B0W48_18595"/>
<dbReference type="Pfam" id="PF13440">
    <property type="entry name" value="Polysacc_synt_3"/>
    <property type="match status" value="1"/>
</dbReference>
<evidence type="ECO:0000256" key="5">
    <source>
        <dbReference type="ARBA" id="ARBA00023136"/>
    </source>
</evidence>
<keyword evidence="4 6" id="KW-1133">Transmembrane helix</keyword>
<comment type="subcellular location">
    <subcellularLocation>
        <location evidence="1">Cell membrane</location>
        <topology evidence="1">Multi-pass membrane protein</topology>
    </subcellularLocation>
</comment>
<dbReference type="PANTHER" id="PTHR30250:SF31">
    <property type="entry name" value="INNER MEMBRANE PROTEIN YGHQ"/>
    <property type="match status" value="1"/>
</dbReference>
<dbReference type="STRING" id="247523.B0W48_18595"/>
<dbReference type="Proteomes" id="UP000188243">
    <property type="component" value="Chromosome"/>
</dbReference>
<keyword evidence="7" id="KW-0762">Sugar transport</keyword>
<feature type="transmembrane region" description="Helical" evidence="6">
    <location>
        <begin position="437"/>
        <end position="458"/>
    </location>
</feature>
<sequence>MLKALLKYAPVQIFAAISVFALISIHTKLLTTTEYGMLSLMLLTVEIVRAVAAQWINSSMLRLLPSKSSDEHSHFAAIACSIILCCTLPAFALVVLGLYLTELLSLNILIATFILFFTKALYLFYLELARVMERLNPYRLAVLLQSVLAIVLTGGVLLIRTDMLIALLSLSLSYFFAGLLVFTPLNFGFKKLRGVDAKAIYTYGLPLMISGLVVAISSRLDRYFIADSLDLAQTGIYAAISNILLGIGALIFMVVALPGYPELTKKINDRAMLYKAHGDYLTLLMFIAVPSLVGFCVLAEPITQLLLSEEYLSQGSTIIYILCTGVFILNIKGHYIDHGLQFSLCTKYIPRISLASLVINLIALIILIPIYGLTGAAWAFVIANTFSFIVSLYLSIKKGYKFNVPTQVYKILFASLCMALLLSQLRIHNYLSIDTPILYILLDIIFGVLIFLTVMGLLNYKKCKLWVTQYEK</sequence>
<evidence type="ECO:0000256" key="2">
    <source>
        <dbReference type="ARBA" id="ARBA00022475"/>
    </source>
</evidence>
<dbReference type="PANTHER" id="PTHR30250">
    <property type="entry name" value="PST FAMILY PREDICTED COLANIC ACID TRANSPORTER"/>
    <property type="match status" value="1"/>
</dbReference>
<keyword evidence="7" id="KW-0813">Transport</keyword>
<feature type="transmembrane region" description="Helical" evidence="6">
    <location>
        <begin position="352"/>
        <end position="371"/>
    </location>
</feature>
<evidence type="ECO:0000256" key="3">
    <source>
        <dbReference type="ARBA" id="ARBA00022692"/>
    </source>
</evidence>
<dbReference type="GO" id="GO:0005886">
    <property type="term" value="C:plasma membrane"/>
    <property type="evidence" value="ECO:0007669"/>
    <property type="project" value="UniProtKB-SubCell"/>
</dbReference>
<reference evidence="7 8" key="1">
    <citation type="submission" date="2017-02" db="EMBL/GenBank/DDBJ databases">
        <title>Complete genome sequence of the cold-active Pseudoalteromonas aliena strain EH1 isolated from Arctic seawater.</title>
        <authorList>
            <person name="Kim E."/>
            <person name="Heo E."/>
            <person name="Kim H."/>
            <person name="Kim D."/>
        </authorList>
    </citation>
    <scope>NUCLEOTIDE SEQUENCE [LARGE SCALE GENOMIC DNA]</scope>
    <source>
        <strain evidence="7 8">EH1</strain>
    </source>
</reference>
<feature type="transmembrane region" description="Helical" evidence="6">
    <location>
        <begin position="106"/>
        <end position="126"/>
    </location>
</feature>
<evidence type="ECO:0000256" key="6">
    <source>
        <dbReference type="SAM" id="Phobius"/>
    </source>
</evidence>
<feature type="transmembrane region" description="Helical" evidence="6">
    <location>
        <begin position="138"/>
        <end position="159"/>
    </location>
</feature>
<accession>A0A1Q2H2P1</accession>
<protein>
    <submittedName>
        <fullName evidence="7">Sugar transporter</fullName>
    </submittedName>
</protein>
<feature type="transmembrane region" description="Helical" evidence="6">
    <location>
        <begin position="408"/>
        <end position="425"/>
    </location>
</feature>
<feature type="transmembrane region" description="Helical" evidence="6">
    <location>
        <begin position="165"/>
        <end position="187"/>
    </location>
</feature>
<dbReference type="RefSeq" id="WP_077538246.1">
    <property type="nucleotide sequence ID" value="NZ_CP019628.1"/>
</dbReference>
<keyword evidence="2" id="KW-1003">Cell membrane</keyword>
<evidence type="ECO:0000256" key="1">
    <source>
        <dbReference type="ARBA" id="ARBA00004651"/>
    </source>
</evidence>
<evidence type="ECO:0000256" key="4">
    <source>
        <dbReference type="ARBA" id="ARBA00022989"/>
    </source>
</evidence>
<evidence type="ECO:0000313" key="8">
    <source>
        <dbReference type="Proteomes" id="UP000188243"/>
    </source>
</evidence>
<evidence type="ECO:0000313" key="7">
    <source>
        <dbReference type="EMBL" id="AQQ01612.1"/>
    </source>
</evidence>
<dbReference type="EMBL" id="CP019628">
    <property type="protein sequence ID" value="AQQ01612.1"/>
    <property type="molecule type" value="Genomic_DNA"/>
</dbReference>
<name>A0A1Q2H2P1_9GAMM</name>
<feature type="transmembrane region" description="Helical" evidence="6">
    <location>
        <begin position="37"/>
        <end position="56"/>
    </location>
</feature>
<feature type="transmembrane region" description="Helical" evidence="6">
    <location>
        <begin position="199"/>
        <end position="216"/>
    </location>
</feature>